<dbReference type="AlphaFoldDB" id="A0A8S3J1W6"/>
<name>A0A8S3J1W6_9BILA</name>
<dbReference type="EMBL" id="CAJOBJ010351054">
    <property type="protein sequence ID" value="CAF5208294.1"/>
    <property type="molecule type" value="Genomic_DNA"/>
</dbReference>
<feature type="non-terminal residue" evidence="1">
    <location>
        <position position="141"/>
    </location>
</feature>
<sequence>MEKRLENQPIESNLEVKQFQSLFYYIQLQDASNLTIEQFISLPLIIDFTRALGIYISEGQIQELYDEQCFKKNILDPNQIKIDFHETTRIFYNHFANNTDQMSIDDIVKSVFDEYKVSMNAKINIQSLAQTLMTNGEKMTI</sequence>
<evidence type="ECO:0000313" key="1">
    <source>
        <dbReference type="EMBL" id="CAF5208294.1"/>
    </source>
</evidence>
<feature type="non-terminal residue" evidence="1">
    <location>
        <position position="1"/>
    </location>
</feature>
<dbReference type="Proteomes" id="UP000681720">
    <property type="component" value="Unassembled WGS sequence"/>
</dbReference>
<reference evidence="1" key="1">
    <citation type="submission" date="2021-02" db="EMBL/GenBank/DDBJ databases">
        <authorList>
            <person name="Nowell W R."/>
        </authorList>
    </citation>
    <scope>NUCLEOTIDE SEQUENCE</scope>
</reference>
<comment type="caution">
    <text evidence="1">The sequence shown here is derived from an EMBL/GenBank/DDBJ whole genome shotgun (WGS) entry which is preliminary data.</text>
</comment>
<dbReference type="Gene3D" id="1.10.238.10">
    <property type="entry name" value="EF-hand"/>
    <property type="match status" value="1"/>
</dbReference>
<proteinExistence type="predicted"/>
<gene>
    <name evidence="1" type="ORF">GIL414_LOCUS78903</name>
</gene>
<protein>
    <submittedName>
        <fullName evidence="1">Uncharacterized protein</fullName>
    </submittedName>
</protein>
<accession>A0A8S3J1W6</accession>
<organism evidence="1 2">
    <name type="scientific">Rotaria magnacalcarata</name>
    <dbReference type="NCBI Taxonomy" id="392030"/>
    <lineage>
        <taxon>Eukaryota</taxon>
        <taxon>Metazoa</taxon>
        <taxon>Spiralia</taxon>
        <taxon>Gnathifera</taxon>
        <taxon>Rotifera</taxon>
        <taxon>Eurotatoria</taxon>
        <taxon>Bdelloidea</taxon>
        <taxon>Philodinida</taxon>
        <taxon>Philodinidae</taxon>
        <taxon>Rotaria</taxon>
    </lineage>
</organism>
<evidence type="ECO:0000313" key="2">
    <source>
        <dbReference type="Proteomes" id="UP000681720"/>
    </source>
</evidence>